<dbReference type="PANTHER" id="PTHR21072:SF13">
    <property type="entry name" value="GPI TRANSAMIDASE COMPONENT PIG-S"/>
    <property type="match status" value="1"/>
</dbReference>
<keyword evidence="4" id="KW-0337">GPI-anchor biosynthesis</keyword>
<evidence type="ECO:0000256" key="9">
    <source>
        <dbReference type="ARBA" id="ARBA00023180"/>
    </source>
</evidence>
<evidence type="ECO:0000256" key="4">
    <source>
        <dbReference type="ARBA" id="ARBA00022502"/>
    </source>
</evidence>
<accession>A0A6G1HB85</accession>
<keyword evidence="5 11" id="KW-0812">Transmembrane</keyword>
<comment type="similarity">
    <text evidence="3">Belongs to the PIGS family.</text>
</comment>
<name>A0A6G1HB85_9PEZI</name>
<dbReference type="OrthoDB" id="28748at2759"/>
<evidence type="ECO:0000313" key="13">
    <source>
        <dbReference type="Proteomes" id="UP000800041"/>
    </source>
</evidence>
<evidence type="ECO:0000256" key="7">
    <source>
        <dbReference type="ARBA" id="ARBA00022989"/>
    </source>
</evidence>
<proteinExistence type="inferred from homology"/>
<evidence type="ECO:0000256" key="11">
    <source>
        <dbReference type="SAM" id="Phobius"/>
    </source>
</evidence>
<organism evidence="12 13">
    <name type="scientific">Aulographum hederae CBS 113979</name>
    <dbReference type="NCBI Taxonomy" id="1176131"/>
    <lineage>
        <taxon>Eukaryota</taxon>
        <taxon>Fungi</taxon>
        <taxon>Dikarya</taxon>
        <taxon>Ascomycota</taxon>
        <taxon>Pezizomycotina</taxon>
        <taxon>Dothideomycetes</taxon>
        <taxon>Pleosporomycetidae</taxon>
        <taxon>Aulographales</taxon>
        <taxon>Aulographaceae</taxon>
    </lineage>
</organism>
<evidence type="ECO:0000256" key="6">
    <source>
        <dbReference type="ARBA" id="ARBA00022824"/>
    </source>
</evidence>
<feature type="compositionally biased region" description="Basic and acidic residues" evidence="10">
    <location>
        <begin position="127"/>
        <end position="140"/>
    </location>
</feature>
<evidence type="ECO:0000256" key="8">
    <source>
        <dbReference type="ARBA" id="ARBA00023136"/>
    </source>
</evidence>
<sequence length="570" mass="63308">MEASPPKTVSKVVESVKKPKIPPPETEKAIWTRINVILAFWAVVLLMGIPAWLYTTMIYRADLPLQEMMDWAEGKVCRPVFPLRLSVEADSIPIPEAQNLVRITQHALDDLNDFSAHHLRLLLSDSEKRNGTQSEGREQTDSEPVESILGKSEDIALSIRFRPESGISAPRADLHAYAPVLDIFYPPTQMPSASSTSSPLASFVANELQSIYTEEQASLAYLLTANNAPSQKTKILSQEFNDMLARRNTRSFKYASTYHLTFSLFTPSYVPNDWEIRSALKSYMTPLLESLSSISNFTVDSQVQLYAEMPPSMREPELDSSRKAWTMRKEDLSGFINAAEWPLSPSIGAGPTINFILYVASEERRPLLVAENGKSSWLVPQWGGMQIFNPSTSKTPAVLTKDDLRPAMHKFSEHLMSLLGVPVTPKSFPLRLSTLTRVRSAQLMFSASSTMGALARLTKTLPSIEIPDSVAKNTAETLIRLEHACRDLKDGKFHSALENARMAEAHAEKAFFEPSMVGQVYFPEEHKVAVYLPLLGPVAVPLVMAAIKEIRAYRERYQAAGAVVVAAVGP</sequence>
<evidence type="ECO:0000256" key="3">
    <source>
        <dbReference type="ARBA" id="ARBA00005316"/>
    </source>
</evidence>
<feature type="region of interest" description="Disordered" evidence="10">
    <location>
        <begin position="127"/>
        <end position="147"/>
    </location>
</feature>
<dbReference type="Proteomes" id="UP000800041">
    <property type="component" value="Unassembled WGS sequence"/>
</dbReference>
<keyword evidence="8 11" id="KW-0472">Membrane</keyword>
<comment type="subcellular location">
    <subcellularLocation>
        <location evidence="1">Endoplasmic reticulum membrane</location>
        <topology evidence="1">Multi-pass membrane protein</topology>
    </subcellularLocation>
</comment>
<dbReference type="UniPathway" id="UPA00196"/>
<dbReference type="GO" id="GO:0006506">
    <property type="term" value="P:GPI anchor biosynthetic process"/>
    <property type="evidence" value="ECO:0007669"/>
    <property type="project" value="UniProtKB-UniPathway"/>
</dbReference>
<dbReference type="PANTHER" id="PTHR21072">
    <property type="entry name" value="GPI TRANSAMIDASE COMPONENT PIG-S"/>
    <property type="match status" value="1"/>
</dbReference>
<dbReference type="GO" id="GO:0016255">
    <property type="term" value="P:attachment of GPI anchor to protein"/>
    <property type="evidence" value="ECO:0007669"/>
    <property type="project" value="InterPro"/>
</dbReference>
<keyword evidence="13" id="KW-1185">Reference proteome</keyword>
<dbReference type="GO" id="GO:0042765">
    <property type="term" value="C:GPI-anchor transamidase complex"/>
    <property type="evidence" value="ECO:0007669"/>
    <property type="project" value="InterPro"/>
</dbReference>
<keyword evidence="6" id="KW-0256">Endoplasmic reticulum</keyword>
<evidence type="ECO:0000256" key="10">
    <source>
        <dbReference type="SAM" id="MobiDB-lite"/>
    </source>
</evidence>
<dbReference type="Pfam" id="PF10510">
    <property type="entry name" value="PIG-S"/>
    <property type="match status" value="1"/>
</dbReference>
<evidence type="ECO:0000256" key="1">
    <source>
        <dbReference type="ARBA" id="ARBA00004477"/>
    </source>
</evidence>
<dbReference type="AlphaFoldDB" id="A0A6G1HB85"/>
<reference evidence="12" key="1">
    <citation type="journal article" date="2020" name="Stud. Mycol.">
        <title>101 Dothideomycetes genomes: a test case for predicting lifestyles and emergence of pathogens.</title>
        <authorList>
            <person name="Haridas S."/>
            <person name="Albert R."/>
            <person name="Binder M."/>
            <person name="Bloem J."/>
            <person name="Labutti K."/>
            <person name="Salamov A."/>
            <person name="Andreopoulos B."/>
            <person name="Baker S."/>
            <person name="Barry K."/>
            <person name="Bills G."/>
            <person name="Bluhm B."/>
            <person name="Cannon C."/>
            <person name="Castanera R."/>
            <person name="Culley D."/>
            <person name="Daum C."/>
            <person name="Ezra D."/>
            <person name="Gonzalez J."/>
            <person name="Henrissat B."/>
            <person name="Kuo A."/>
            <person name="Liang C."/>
            <person name="Lipzen A."/>
            <person name="Lutzoni F."/>
            <person name="Magnuson J."/>
            <person name="Mondo S."/>
            <person name="Nolan M."/>
            <person name="Ohm R."/>
            <person name="Pangilinan J."/>
            <person name="Park H.-J."/>
            <person name="Ramirez L."/>
            <person name="Alfaro M."/>
            <person name="Sun H."/>
            <person name="Tritt A."/>
            <person name="Yoshinaga Y."/>
            <person name="Zwiers L.-H."/>
            <person name="Turgeon B."/>
            <person name="Goodwin S."/>
            <person name="Spatafora J."/>
            <person name="Crous P."/>
            <person name="Grigoriev I."/>
        </authorList>
    </citation>
    <scope>NUCLEOTIDE SEQUENCE</scope>
    <source>
        <strain evidence="12">CBS 113979</strain>
    </source>
</reference>
<comment type="pathway">
    <text evidence="2">Glycolipid biosynthesis; glycosylphosphatidylinositol-anchor biosynthesis.</text>
</comment>
<feature type="transmembrane region" description="Helical" evidence="11">
    <location>
        <begin position="34"/>
        <end position="54"/>
    </location>
</feature>
<gene>
    <name evidence="12" type="ORF">K402DRAFT_325028</name>
</gene>
<keyword evidence="9" id="KW-0325">Glycoprotein</keyword>
<evidence type="ECO:0000256" key="5">
    <source>
        <dbReference type="ARBA" id="ARBA00022692"/>
    </source>
</evidence>
<protein>
    <submittedName>
        <fullName evidence="12">GPI transamidase component PIG-S</fullName>
    </submittedName>
</protein>
<evidence type="ECO:0000313" key="12">
    <source>
        <dbReference type="EMBL" id="KAF1990486.1"/>
    </source>
</evidence>
<dbReference type="EMBL" id="ML977142">
    <property type="protein sequence ID" value="KAF1990486.1"/>
    <property type="molecule type" value="Genomic_DNA"/>
</dbReference>
<dbReference type="InterPro" id="IPR019540">
    <property type="entry name" value="PtdIno-glycan_biosynth_class_S"/>
</dbReference>
<keyword evidence="7 11" id="KW-1133">Transmembrane helix</keyword>
<evidence type="ECO:0000256" key="2">
    <source>
        <dbReference type="ARBA" id="ARBA00004687"/>
    </source>
</evidence>